<dbReference type="GO" id="GO:0016226">
    <property type="term" value="P:iron-sulfur cluster assembly"/>
    <property type="evidence" value="ECO:0007669"/>
    <property type="project" value="TreeGrafter"/>
</dbReference>
<comment type="caution">
    <text evidence="1">The sequence shown here is derived from an EMBL/GenBank/DDBJ whole genome shotgun (WGS) entry which is preliminary data.</text>
</comment>
<keyword evidence="2" id="KW-1185">Reference proteome</keyword>
<dbReference type="AlphaFoldDB" id="A0A8S1MI94"/>
<evidence type="ECO:0000313" key="1">
    <source>
        <dbReference type="EMBL" id="CAD8078462.1"/>
    </source>
</evidence>
<dbReference type="PANTHER" id="PTHR19920">
    <property type="entry name" value="WD40 PROTEIN CIAO1"/>
    <property type="match status" value="1"/>
</dbReference>
<name>A0A8S1MI94_PARPR</name>
<dbReference type="PANTHER" id="PTHR19920:SF0">
    <property type="entry name" value="CYTOSOLIC IRON-SULFUR PROTEIN ASSEMBLY PROTEIN CIAO1-RELATED"/>
    <property type="match status" value="1"/>
</dbReference>
<dbReference type="Proteomes" id="UP000688137">
    <property type="component" value="Unassembled WGS sequence"/>
</dbReference>
<evidence type="ECO:0000313" key="2">
    <source>
        <dbReference type="Proteomes" id="UP000688137"/>
    </source>
</evidence>
<gene>
    <name evidence="1" type="ORF">PPRIM_AZ9-3.1.T0600059</name>
</gene>
<dbReference type="EMBL" id="CAJJDM010000061">
    <property type="protein sequence ID" value="CAD8078462.1"/>
    <property type="molecule type" value="Genomic_DNA"/>
</dbReference>
<organism evidence="1 2">
    <name type="scientific">Paramecium primaurelia</name>
    <dbReference type="NCBI Taxonomy" id="5886"/>
    <lineage>
        <taxon>Eukaryota</taxon>
        <taxon>Sar</taxon>
        <taxon>Alveolata</taxon>
        <taxon>Ciliophora</taxon>
        <taxon>Intramacronucleata</taxon>
        <taxon>Oligohymenophorea</taxon>
        <taxon>Peniculida</taxon>
        <taxon>Parameciidae</taxon>
        <taxon>Paramecium</taxon>
    </lineage>
</organism>
<reference evidence="1" key="1">
    <citation type="submission" date="2021-01" db="EMBL/GenBank/DDBJ databases">
        <authorList>
            <consortium name="Genoscope - CEA"/>
            <person name="William W."/>
        </authorList>
    </citation>
    <scope>NUCLEOTIDE SEQUENCE</scope>
</reference>
<dbReference type="OMA" id="ACFINDS"/>
<proteinExistence type="predicted"/>
<dbReference type="GO" id="GO:0097361">
    <property type="term" value="C:cytosolic [4Fe-4S] assembly targeting complex"/>
    <property type="evidence" value="ECO:0007669"/>
    <property type="project" value="TreeGrafter"/>
</dbReference>
<accession>A0A8S1MI94</accession>
<sequence length="331" mass="39251">MIENNQQQINYCLDHHSQIKLPLTENINIKILGFNYRSSILVIGKSDGKIQIYQFKYGAIKLIKEINSSTSKTYCLLFLKKSNQIIFVNNKIQIYSEIGINRGCYLFQIEGPKPNCLILNKDENLLICGSNDRAIRFWRKNNNQWNFHQKYQISHYGVIISLSLDDSENYLICLSELENSIFICQRNKFTNFWSVFQIIYCKESQALQACFIKDSIFILQLYKGDNFKFYHQNQETLYFQPFNPLILDKCNPLQISHRFQLQIIKQRQFLIYRKDNCINILLIKSQNNYEFIKLFTLIDSNFIFRATDDGKYIVIWQQNNSLLLISLLNEI</sequence>
<protein>
    <submittedName>
        <fullName evidence="1">Uncharacterized protein</fullName>
    </submittedName>
</protein>